<evidence type="ECO:0000313" key="2">
    <source>
        <dbReference type="Proteomes" id="UP000198599"/>
    </source>
</evidence>
<reference evidence="2" key="1">
    <citation type="submission" date="2016-10" db="EMBL/GenBank/DDBJ databases">
        <authorList>
            <person name="Varghese N."/>
            <person name="Submissions S."/>
        </authorList>
    </citation>
    <scope>NUCLEOTIDE SEQUENCE [LARGE SCALE GENOMIC DNA]</scope>
    <source>
        <strain evidence="2">DSM 28463</strain>
    </source>
</reference>
<organism evidence="1 2">
    <name type="scientific">Roseovarius lutimaris</name>
    <dbReference type="NCBI Taxonomy" id="1005928"/>
    <lineage>
        <taxon>Bacteria</taxon>
        <taxon>Pseudomonadati</taxon>
        <taxon>Pseudomonadota</taxon>
        <taxon>Alphaproteobacteria</taxon>
        <taxon>Rhodobacterales</taxon>
        <taxon>Roseobacteraceae</taxon>
        <taxon>Roseovarius</taxon>
    </lineage>
</organism>
<gene>
    <name evidence="1" type="ORF">SAMN04487859_12536</name>
</gene>
<dbReference type="AlphaFoldDB" id="A0A1I5G7P1"/>
<dbReference type="EMBL" id="FOVP01000025">
    <property type="protein sequence ID" value="SFO31521.1"/>
    <property type="molecule type" value="Genomic_DNA"/>
</dbReference>
<sequence>MTHLAHSLSDSGSAYTSTDLKIGQLYSRKQLKSAYGILDATINTGVFRPSGKKSIWLFVTEVKSADRTPYRDKLEGDTLTWQGQTSGRTDHLIKDHRQNDDELIVFFRKHKNANPSYSFVYEGTFKYVDCCERYPTTFTLSRT</sequence>
<dbReference type="Proteomes" id="UP000198599">
    <property type="component" value="Unassembled WGS sequence"/>
</dbReference>
<dbReference type="OrthoDB" id="529575at2"/>
<name>A0A1I5G7P1_9RHOB</name>
<keyword evidence="2" id="KW-1185">Reference proteome</keyword>
<dbReference type="STRING" id="1005928.SAMN04487859_12536"/>
<dbReference type="RefSeq" id="WP_092841872.1">
    <property type="nucleotide sequence ID" value="NZ_FOVP01000025.1"/>
</dbReference>
<proteinExistence type="predicted"/>
<protein>
    <submittedName>
        <fullName evidence="1">Uncharacterized protein</fullName>
    </submittedName>
</protein>
<evidence type="ECO:0000313" key="1">
    <source>
        <dbReference type="EMBL" id="SFO31521.1"/>
    </source>
</evidence>
<accession>A0A1I5G7P1</accession>